<sequence>MNMYVQLFGSLERVYELIKKTNWEERSAPYEHWMDTPNHFYVIANKFNFYVLQLRDGCPLPPMQFQWQYHRDVRVISNLPHLVRCPSNLISCHHIYDQHPASSFASTRDACPRFLYKYASVAVPHENFPADLTSFTSGQSLEGTMLPLLSLNSEQPNKY</sequence>
<dbReference type="Proteomes" id="UP001060085">
    <property type="component" value="Linkage Group LG02"/>
</dbReference>
<gene>
    <name evidence="1" type="ORF">M9H77_07637</name>
</gene>
<reference evidence="2" key="1">
    <citation type="journal article" date="2023" name="Nat. Plants">
        <title>Single-cell RNA sequencing provides a high-resolution roadmap for understanding the multicellular compartmentation of specialized metabolism.</title>
        <authorList>
            <person name="Sun S."/>
            <person name="Shen X."/>
            <person name="Li Y."/>
            <person name="Li Y."/>
            <person name="Wang S."/>
            <person name="Li R."/>
            <person name="Zhang H."/>
            <person name="Shen G."/>
            <person name="Guo B."/>
            <person name="Wei J."/>
            <person name="Xu J."/>
            <person name="St-Pierre B."/>
            <person name="Chen S."/>
            <person name="Sun C."/>
        </authorList>
    </citation>
    <scope>NUCLEOTIDE SEQUENCE [LARGE SCALE GENOMIC DNA]</scope>
</reference>
<dbReference type="EMBL" id="CM044702">
    <property type="protein sequence ID" value="KAI5676687.1"/>
    <property type="molecule type" value="Genomic_DNA"/>
</dbReference>
<accession>A0ACC0BVH7</accession>
<proteinExistence type="predicted"/>
<organism evidence="1 2">
    <name type="scientific">Catharanthus roseus</name>
    <name type="common">Madagascar periwinkle</name>
    <name type="synonym">Vinca rosea</name>
    <dbReference type="NCBI Taxonomy" id="4058"/>
    <lineage>
        <taxon>Eukaryota</taxon>
        <taxon>Viridiplantae</taxon>
        <taxon>Streptophyta</taxon>
        <taxon>Embryophyta</taxon>
        <taxon>Tracheophyta</taxon>
        <taxon>Spermatophyta</taxon>
        <taxon>Magnoliopsida</taxon>
        <taxon>eudicotyledons</taxon>
        <taxon>Gunneridae</taxon>
        <taxon>Pentapetalae</taxon>
        <taxon>asterids</taxon>
        <taxon>lamiids</taxon>
        <taxon>Gentianales</taxon>
        <taxon>Apocynaceae</taxon>
        <taxon>Rauvolfioideae</taxon>
        <taxon>Vinceae</taxon>
        <taxon>Catharanthinae</taxon>
        <taxon>Catharanthus</taxon>
    </lineage>
</organism>
<comment type="caution">
    <text evidence="1">The sequence shown here is derived from an EMBL/GenBank/DDBJ whole genome shotgun (WGS) entry which is preliminary data.</text>
</comment>
<name>A0ACC0BVH7_CATRO</name>
<protein>
    <submittedName>
        <fullName evidence="1">Uncharacterized protein</fullName>
    </submittedName>
</protein>
<evidence type="ECO:0000313" key="2">
    <source>
        <dbReference type="Proteomes" id="UP001060085"/>
    </source>
</evidence>
<keyword evidence="2" id="KW-1185">Reference proteome</keyword>
<evidence type="ECO:0000313" key="1">
    <source>
        <dbReference type="EMBL" id="KAI5676687.1"/>
    </source>
</evidence>